<evidence type="ECO:0000313" key="3">
    <source>
        <dbReference type="Proteomes" id="UP000002970"/>
    </source>
</evidence>
<accession>E7GJL6</accession>
<dbReference type="STRING" id="1512.GCA_900049235_04550"/>
<keyword evidence="3" id="KW-1185">Reference proteome</keyword>
<protein>
    <recommendedName>
        <fullName evidence="1">Transposase IS30-like HTH domain-containing protein</fullName>
    </recommendedName>
</protein>
<sequence>MIFMSKFIPGNQKHLTLEDRVFIENSLNQRRSFKDIAKYLCKDPTTISKEVKLRRASDWYHKGSFYNAKNFCVRRYNCRKVNVCNKILVCGIKCTS</sequence>
<feature type="domain" description="Transposase IS30-like HTH" evidence="1">
    <location>
        <begin position="12"/>
        <end position="52"/>
    </location>
</feature>
<organism evidence="2 3">
    <name type="scientific">Clostridium symbiosum (strain WAL-14163)</name>
    <dbReference type="NCBI Taxonomy" id="742740"/>
    <lineage>
        <taxon>Bacteria</taxon>
        <taxon>Bacillati</taxon>
        <taxon>Bacillota</taxon>
        <taxon>Clostridia</taxon>
        <taxon>Lachnospirales</taxon>
        <taxon>Lachnospiraceae</taxon>
        <taxon>Otoolea</taxon>
    </lineage>
</organism>
<gene>
    <name evidence="2" type="ORF">HMPREF9474_01071</name>
</gene>
<reference evidence="2 3" key="1">
    <citation type="submission" date="2010-12" db="EMBL/GenBank/DDBJ databases">
        <title>The Genome Sequence of Clostridium symbiosum strain WAL-14163.</title>
        <authorList>
            <person name="Earl A."/>
            <person name="Ward D."/>
            <person name="Feldgarden M."/>
            <person name="Gevers D."/>
            <person name="Finegold S.M."/>
            <person name="Summanen P.H."/>
            <person name="Molitoris D.R."/>
            <person name="Vaisanen M.L."/>
            <person name="Daigneault M."/>
            <person name="Young S.K."/>
            <person name="Zeng Q."/>
            <person name="Gargeya S."/>
            <person name="Fitzgerald M."/>
            <person name="Haas B."/>
            <person name="Abouelleil A."/>
            <person name="Alvarado L."/>
            <person name="Arachchi H.M."/>
            <person name="Berlin A."/>
            <person name="Brown A."/>
            <person name="Chapman S.B."/>
            <person name="Chen Z."/>
            <person name="Dunbar C."/>
            <person name="Freedman E."/>
            <person name="Gearin G."/>
            <person name="Gellesch M."/>
            <person name="Goldberg J."/>
            <person name="Griggs A."/>
            <person name="Gujja S."/>
            <person name="Heilman E."/>
            <person name="Heiman D."/>
            <person name="Howarth C."/>
            <person name="Larson L."/>
            <person name="Lui A."/>
            <person name="MacDonald P.J.P."/>
            <person name="Mehta T."/>
            <person name="Montmayeur A."/>
            <person name="Murphy C."/>
            <person name="Neiman D."/>
            <person name="Pearson M."/>
            <person name="Priest M."/>
            <person name="Roberts A."/>
            <person name="Saif S."/>
            <person name="Shea T."/>
            <person name="Shenoy N."/>
            <person name="Sisk P."/>
            <person name="Stolte C."/>
            <person name="Sykes S."/>
            <person name="White J."/>
            <person name="Yandava C."/>
            <person name="Nusbaum C."/>
            <person name="Birren B."/>
        </authorList>
    </citation>
    <scope>NUCLEOTIDE SEQUENCE [LARGE SCALE GENOMIC DNA]</scope>
    <source>
        <strain evidence="2 3">WAL-14163</strain>
    </source>
</reference>
<dbReference type="eggNOG" id="COG2826">
    <property type="taxonomic scope" value="Bacteria"/>
</dbReference>
<evidence type="ECO:0000313" key="2">
    <source>
        <dbReference type="EMBL" id="EGA94990.1"/>
    </source>
</evidence>
<proteinExistence type="predicted"/>
<feature type="non-terminal residue" evidence="2">
    <location>
        <position position="96"/>
    </location>
</feature>
<comment type="caution">
    <text evidence="2">The sequence shown here is derived from an EMBL/GenBank/DDBJ whole genome shotgun (WGS) entry which is preliminary data.</text>
</comment>
<dbReference type="Proteomes" id="UP000002970">
    <property type="component" value="Unassembled WGS sequence"/>
</dbReference>
<dbReference type="HOGENOM" id="CLU_2364434_0_0_9"/>
<dbReference type="AlphaFoldDB" id="E7GJL6"/>
<dbReference type="Pfam" id="PF13936">
    <property type="entry name" value="HTH_38"/>
    <property type="match status" value="1"/>
</dbReference>
<evidence type="ECO:0000259" key="1">
    <source>
        <dbReference type="Pfam" id="PF13936"/>
    </source>
</evidence>
<name>E7GJL6_CLOS6</name>
<dbReference type="InterPro" id="IPR025246">
    <property type="entry name" value="IS30-like_HTH"/>
</dbReference>
<dbReference type="EMBL" id="ADLQ01000029">
    <property type="protein sequence ID" value="EGA94990.1"/>
    <property type="molecule type" value="Genomic_DNA"/>
</dbReference>